<dbReference type="GO" id="GO:0016787">
    <property type="term" value="F:hydrolase activity"/>
    <property type="evidence" value="ECO:0007669"/>
    <property type="project" value="UniProtKB-KW"/>
</dbReference>
<dbReference type="PROSITE" id="PS50263">
    <property type="entry name" value="CN_HYDROLASE"/>
    <property type="match status" value="1"/>
</dbReference>
<comment type="caution">
    <text evidence="2">The sequence shown here is derived from an EMBL/GenBank/DDBJ whole genome shotgun (WGS) entry which is preliminary data.</text>
</comment>
<evidence type="ECO:0000313" key="3">
    <source>
        <dbReference type="Proteomes" id="UP000295777"/>
    </source>
</evidence>
<accession>A0A4R1GKN7</accession>
<protein>
    <submittedName>
        <fullName evidence="2">Putative amidohydrolase</fullName>
    </submittedName>
</protein>
<dbReference type="InterPro" id="IPR036526">
    <property type="entry name" value="C-N_Hydrolase_sf"/>
</dbReference>
<evidence type="ECO:0000313" key="2">
    <source>
        <dbReference type="EMBL" id="TCK06619.1"/>
    </source>
</evidence>
<dbReference type="SUPFAM" id="SSF56317">
    <property type="entry name" value="Carbon-nitrogen hydrolase"/>
    <property type="match status" value="1"/>
</dbReference>
<keyword evidence="2" id="KW-0378">Hydrolase</keyword>
<dbReference type="PANTHER" id="PTHR23088:SF27">
    <property type="entry name" value="DEAMINATED GLUTATHIONE AMIDASE"/>
    <property type="match status" value="1"/>
</dbReference>
<dbReference type="Gene3D" id="3.60.110.10">
    <property type="entry name" value="Carbon-nitrogen hydrolase"/>
    <property type="match status" value="1"/>
</dbReference>
<reference evidence="2 3" key="1">
    <citation type="submission" date="2019-03" db="EMBL/GenBank/DDBJ databases">
        <title>Genomic Encyclopedia of Archaeal and Bacterial Type Strains, Phase II (KMG-II): from individual species to whole genera.</title>
        <authorList>
            <person name="Goeker M."/>
        </authorList>
    </citation>
    <scope>NUCLEOTIDE SEQUENCE [LARGE SCALE GENOMIC DNA]</scope>
    <source>
        <strain evidence="2 3">DSM 24425</strain>
    </source>
</reference>
<gene>
    <name evidence="2" type="ORF">CLV27_0422</name>
</gene>
<dbReference type="Pfam" id="PF00795">
    <property type="entry name" value="CN_hydrolase"/>
    <property type="match status" value="1"/>
</dbReference>
<organism evidence="2 3">
    <name type="scientific">Phorcysia thermohydrogeniphila</name>
    <dbReference type="NCBI Taxonomy" id="936138"/>
    <lineage>
        <taxon>Bacteria</taxon>
        <taxon>Pseudomonadati</taxon>
        <taxon>Aquificota</taxon>
        <taxon>Aquificia</taxon>
        <taxon>Desulfurobacteriales</taxon>
        <taxon>Desulfurobacteriaceae</taxon>
        <taxon>Phorcysia</taxon>
    </lineage>
</organism>
<name>A0A4R1GKN7_9BACT</name>
<dbReference type="PANTHER" id="PTHR23088">
    <property type="entry name" value="NITRILASE-RELATED"/>
    <property type="match status" value="1"/>
</dbReference>
<sequence length="259" mass="28770">MKSSGTKKEAGKSLKKTFKAFAIQFETTDGQFERNYTKFLTFFNLCEKESLVVAPEVFPTGFFYSDMDLASEFSKKVVDDIAKFSEGMSLTVVFTVIEKVNGKFFNSIKVIDRGKEVLSRPKVKLFPLTGETEQFSAGDVSDLKVAETSCGVIAPVICFELRYPEIFKLLKEMGAQVFAVSAQWGRARKEHWRVLTSARSIENQRFLVASNGTGEMAGNSVIVDPWGRVLAQGGEAEGIISGKINLSVIEQVEKKLPME</sequence>
<proteinExistence type="predicted"/>
<dbReference type="AlphaFoldDB" id="A0A4R1GKN7"/>
<feature type="domain" description="CN hydrolase" evidence="1">
    <location>
        <begin position="18"/>
        <end position="246"/>
    </location>
</feature>
<keyword evidence="3" id="KW-1185">Reference proteome</keyword>
<evidence type="ECO:0000259" key="1">
    <source>
        <dbReference type="PROSITE" id="PS50263"/>
    </source>
</evidence>
<dbReference type="InterPro" id="IPR003010">
    <property type="entry name" value="C-N_Hydrolase"/>
</dbReference>
<dbReference type="Proteomes" id="UP000295777">
    <property type="component" value="Unassembled WGS sequence"/>
</dbReference>
<dbReference type="EMBL" id="SMFV01000001">
    <property type="protein sequence ID" value="TCK06619.1"/>
    <property type="molecule type" value="Genomic_DNA"/>
</dbReference>
<dbReference type="OrthoDB" id="9811121at2"/>